<dbReference type="AlphaFoldDB" id="A0A1B1RRY0"/>
<evidence type="ECO:0000256" key="2">
    <source>
        <dbReference type="ARBA" id="ARBA00006810"/>
    </source>
</evidence>
<accession>A0A1B1RRY0</accession>
<evidence type="ECO:0000313" key="13">
    <source>
        <dbReference type="EMBL" id="ANU04560.1"/>
    </source>
</evidence>
<feature type="transmembrane region" description="Helical" evidence="12">
    <location>
        <begin position="66"/>
        <end position="91"/>
    </location>
</feature>
<evidence type="ECO:0000256" key="6">
    <source>
        <dbReference type="ARBA" id="ARBA00022781"/>
    </source>
</evidence>
<dbReference type="GO" id="GO:0045259">
    <property type="term" value="C:proton-transporting ATP synthase complex"/>
    <property type="evidence" value="ECO:0007669"/>
    <property type="project" value="UniProtKB-KW"/>
</dbReference>
<evidence type="ECO:0000256" key="12">
    <source>
        <dbReference type="SAM" id="Phobius"/>
    </source>
</evidence>
<dbReference type="Pfam" id="PF00119">
    <property type="entry name" value="ATP-synt_A"/>
    <property type="match status" value="1"/>
</dbReference>
<keyword evidence="4" id="KW-0138">CF(0)</keyword>
<dbReference type="PANTHER" id="PTHR11410">
    <property type="entry name" value="ATP SYNTHASE SUBUNIT A"/>
    <property type="match status" value="1"/>
</dbReference>
<evidence type="ECO:0000256" key="11">
    <source>
        <dbReference type="RuleBase" id="RU004450"/>
    </source>
</evidence>
<dbReference type="InterPro" id="IPR023011">
    <property type="entry name" value="ATP_synth_F0_asu_AS"/>
</dbReference>
<dbReference type="InterPro" id="IPR035908">
    <property type="entry name" value="F0_ATP_A_sf"/>
</dbReference>
<feature type="transmembrane region" description="Helical" evidence="12">
    <location>
        <begin position="98"/>
        <end position="117"/>
    </location>
</feature>
<dbReference type="PANTHER" id="PTHR11410:SF0">
    <property type="entry name" value="ATP SYNTHASE SUBUNIT A"/>
    <property type="match status" value="1"/>
</dbReference>
<dbReference type="EMBL" id="KU558990">
    <property type="protein sequence ID" value="ANU04560.1"/>
    <property type="molecule type" value="Genomic_DNA"/>
</dbReference>
<keyword evidence="6" id="KW-0375">Hydrogen ion transport</keyword>
<evidence type="ECO:0000256" key="7">
    <source>
        <dbReference type="ARBA" id="ARBA00022989"/>
    </source>
</evidence>
<protein>
    <recommendedName>
        <fullName evidence="11">ATP synthase subunit a</fullName>
    </recommendedName>
</protein>
<dbReference type="PROSITE" id="PS00449">
    <property type="entry name" value="ATPASE_A"/>
    <property type="match status" value="1"/>
</dbReference>
<evidence type="ECO:0000256" key="10">
    <source>
        <dbReference type="ARBA" id="ARBA00023310"/>
    </source>
</evidence>
<dbReference type="PRINTS" id="PR00123">
    <property type="entry name" value="ATPASEA"/>
</dbReference>
<feature type="transmembrane region" description="Helical" evidence="12">
    <location>
        <begin position="137"/>
        <end position="157"/>
    </location>
</feature>
<evidence type="ECO:0000256" key="5">
    <source>
        <dbReference type="ARBA" id="ARBA00022692"/>
    </source>
</evidence>
<dbReference type="GO" id="GO:0005743">
    <property type="term" value="C:mitochondrial inner membrane"/>
    <property type="evidence" value="ECO:0007669"/>
    <property type="project" value="UniProtKB-SubCell"/>
</dbReference>
<dbReference type="CDD" id="cd00310">
    <property type="entry name" value="ATP-synt_Fo_a_6"/>
    <property type="match status" value="1"/>
</dbReference>
<name>A0A1B1RRY0_9CRUS</name>
<keyword evidence="9 12" id="KW-0472">Membrane</keyword>
<dbReference type="InterPro" id="IPR000568">
    <property type="entry name" value="ATP_synth_F0_asu"/>
</dbReference>
<evidence type="ECO:0000256" key="8">
    <source>
        <dbReference type="ARBA" id="ARBA00023065"/>
    </source>
</evidence>
<comment type="similarity">
    <text evidence="2">Belongs to the ATPase A chain family.</text>
</comment>
<evidence type="ECO:0000256" key="1">
    <source>
        <dbReference type="ARBA" id="ARBA00004141"/>
    </source>
</evidence>
<reference evidence="13" key="1">
    <citation type="submission" date="2016-01" db="EMBL/GenBank/DDBJ databases">
        <title>The deepest mitochondrial genome sequenced from Mariana Trench Hirondellea gigas (Amphipoda).</title>
        <authorList>
            <person name="Lan Y."/>
        </authorList>
    </citation>
    <scope>NUCLEOTIDE SEQUENCE</scope>
</reference>
<dbReference type="GO" id="GO:0046933">
    <property type="term" value="F:proton-transporting ATP synthase activity, rotational mechanism"/>
    <property type="evidence" value="ECO:0007669"/>
    <property type="project" value="TreeGrafter"/>
</dbReference>
<feature type="transmembrane region" description="Helical" evidence="12">
    <location>
        <begin position="169"/>
        <end position="194"/>
    </location>
</feature>
<proteinExistence type="inferred from homology"/>
<sequence length="223" mass="25102">MMTNLFSIFDPATPSFLSSNWLSVSSFLFFLPLVLWQAPSRFSSLFFLLKNYLYMEFKPLLKKSPFILVSVLTFFLFILLNNVLGLLPYIFTASSHMVLSLSMALPYWLSLMLYGWFNNTSNLLMHLIPKGTPMVLMPFMVLIETVSTLIRPLTLAIRLSANMIAGHLLLTLLSASFSALPFFSMPILLVAQIMLCGLEIAVAVIQAYVFSVLITLYASESIN</sequence>
<evidence type="ECO:0000256" key="9">
    <source>
        <dbReference type="ARBA" id="ARBA00023136"/>
    </source>
</evidence>
<keyword evidence="5 12" id="KW-0812">Transmembrane</keyword>
<gene>
    <name evidence="13" type="primary">ATP6</name>
</gene>
<geneLocation type="mitochondrion" evidence="13"/>
<comment type="subcellular location">
    <subcellularLocation>
        <location evidence="1">Membrane</location>
        <topology evidence="1">Multi-pass membrane protein</topology>
    </subcellularLocation>
    <subcellularLocation>
        <location evidence="11">Mitochondrion inner membrane</location>
        <topology evidence="11">Multi-pass membrane protein</topology>
    </subcellularLocation>
</comment>
<evidence type="ECO:0000256" key="3">
    <source>
        <dbReference type="ARBA" id="ARBA00022448"/>
    </source>
</evidence>
<keyword evidence="13" id="KW-0496">Mitochondrion</keyword>
<organism evidence="13">
    <name type="scientific">Hirondellea gigas</name>
    <dbReference type="NCBI Taxonomy" id="1518452"/>
    <lineage>
        <taxon>Eukaryota</taxon>
        <taxon>Metazoa</taxon>
        <taxon>Ecdysozoa</taxon>
        <taxon>Arthropoda</taxon>
        <taxon>Crustacea</taxon>
        <taxon>Multicrustacea</taxon>
        <taxon>Malacostraca</taxon>
        <taxon>Eumalacostraca</taxon>
        <taxon>Peracarida</taxon>
        <taxon>Amphipoda</taxon>
        <taxon>Amphilochidea</taxon>
        <taxon>Lysianassida</taxon>
        <taxon>Lysianassidira</taxon>
        <taxon>Lysianassoidea</taxon>
        <taxon>Lysianassidae</taxon>
        <taxon>Hirondellea</taxon>
    </lineage>
</organism>
<keyword evidence="7 12" id="KW-1133">Transmembrane helix</keyword>
<dbReference type="InterPro" id="IPR045083">
    <property type="entry name" value="ATP_synth_F0_asu_bact/mt"/>
</dbReference>
<dbReference type="Gene3D" id="1.20.120.220">
    <property type="entry name" value="ATP synthase, F0 complex, subunit A"/>
    <property type="match status" value="1"/>
</dbReference>
<dbReference type="SUPFAM" id="SSF81336">
    <property type="entry name" value="F1F0 ATP synthase subunit A"/>
    <property type="match status" value="1"/>
</dbReference>
<dbReference type="NCBIfam" id="TIGR01131">
    <property type="entry name" value="ATP_synt_6_or_A"/>
    <property type="match status" value="1"/>
</dbReference>
<keyword evidence="8" id="KW-0406">Ion transport</keyword>
<evidence type="ECO:0000256" key="4">
    <source>
        <dbReference type="ARBA" id="ARBA00022547"/>
    </source>
</evidence>
<keyword evidence="10" id="KW-0066">ATP synthesis</keyword>
<feature type="transmembrane region" description="Helical" evidence="12">
    <location>
        <begin position="200"/>
        <end position="218"/>
    </location>
</feature>
<feature type="transmembrane region" description="Helical" evidence="12">
    <location>
        <begin position="21"/>
        <end position="38"/>
    </location>
</feature>
<keyword evidence="3" id="KW-0813">Transport</keyword>